<dbReference type="Pfam" id="PF01582">
    <property type="entry name" value="TIR"/>
    <property type="match status" value="1"/>
</dbReference>
<dbReference type="SUPFAM" id="SSF52540">
    <property type="entry name" value="P-loop containing nucleoside triphosphate hydrolases"/>
    <property type="match status" value="1"/>
</dbReference>
<dbReference type="EMBL" id="GEDG01009489">
    <property type="protein sequence ID" value="JAP29059.1"/>
    <property type="molecule type" value="Transcribed_RNA"/>
</dbReference>
<dbReference type="InterPro" id="IPR002182">
    <property type="entry name" value="NB-ARC"/>
</dbReference>
<sequence length="229" mass="25599">MASEFKSQVLLSFKGNTFADHLYEALAGAGFVTLRGGDGNERGEEIKLKLQKGVEKSGISIIIFSNDYVSSSLCLDELVMILNCSKRRSVLPIFYHVDPSDVRKQKGRIGEAFDRHEEAKVRKWKEALKQVADLGGMVLLVDGHESKFIQKILKVVENKLSRPVLYICPHLIGIERRVEKINSWLEDGSTDVDTLVICGIGGIGKTTMAKYVYNLNYSKFDGSSLFVQH</sequence>
<organism evidence="5">
    <name type="scientific">Solanum chacoense</name>
    <name type="common">Chaco potato</name>
    <dbReference type="NCBI Taxonomy" id="4108"/>
    <lineage>
        <taxon>Eukaryota</taxon>
        <taxon>Viridiplantae</taxon>
        <taxon>Streptophyta</taxon>
        <taxon>Embryophyta</taxon>
        <taxon>Tracheophyta</taxon>
        <taxon>Spermatophyta</taxon>
        <taxon>Magnoliopsida</taxon>
        <taxon>eudicotyledons</taxon>
        <taxon>Gunneridae</taxon>
        <taxon>Pentapetalae</taxon>
        <taxon>asterids</taxon>
        <taxon>lamiids</taxon>
        <taxon>Solanales</taxon>
        <taxon>Solanaceae</taxon>
        <taxon>Solanoideae</taxon>
        <taxon>Solaneae</taxon>
        <taxon>Solanum</taxon>
    </lineage>
</organism>
<evidence type="ECO:0000313" key="5">
    <source>
        <dbReference type="EMBL" id="JAP29059.1"/>
    </source>
</evidence>
<keyword evidence="3" id="KW-0472">Membrane</keyword>
<accession>A0A0V0I9D8</accession>
<dbReference type="AlphaFoldDB" id="A0A0V0I9D8"/>
<dbReference type="SUPFAM" id="SSF52200">
    <property type="entry name" value="Toll/Interleukin receptor TIR domain"/>
    <property type="match status" value="1"/>
</dbReference>
<dbReference type="SMART" id="SM00255">
    <property type="entry name" value="TIR"/>
    <property type="match status" value="1"/>
</dbReference>
<dbReference type="InterPro" id="IPR000157">
    <property type="entry name" value="TIR_dom"/>
</dbReference>
<dbReference type="InterPro" id="IPR027417">
    <property type="entry name" value="P-loop_NTPase"/>
</dbReference>
<evidence type="ECO:0000256" key="1">
    <source>
        <dbReference type="ARBA" id="ARBA00004170"/>
    </source>
</evidence>
<dbReference type="Pfam" id="PF00931">
    <property type="entry name" value="NB-ARC"/>
    <property type="match status" value="1"/>
</dbReference>
<dbReference type="PANTHER" id="PTHR11017:SF427">
    <property type="entry name" value="TMV RESISTANCE PROTEIN N-LIKE"/>
    <property type="match status" value="1"/>
</dbReference>
<dbReference type="Gene3D" id="3.40.50.10140">
    <property type="entry name" value="Toll/interleukin-1 receptor homology (TIR) domain"/>
    <property type="match status" value="1"/>
</dbReference>
<dbReference type="InterPro" id="IPR044974">
    <property type="entry name" value="Disease_R_plants"/>
</dbReference>
<dbReference type="Gene3D" id="3.40.50.300">
    <property type="entry name" value="P-loop containing nucleotide triphosphate hydrolases"/>
    <property type="match status" value="1"/>
</dbReference>
<protein>
    <submittedName>
        <fullName evidence="5">Putative ovule protein</fullName>
    </submittedName>
</protein>
<evidence type="ECO:0000256" key="3">
    <source>
        <dbReference type="ARBA" id="ARBA00023136"/>
    </source>
</evidence>
<reference evidence="5" key="1">
    <citation type="submission" date="2015-12" db="EMBL/GenBank/DDBJ databases">
        <title>Gene expression during late stages of embryo sac development: a critical building block for successful pollen-pistil interactions.</title>
        <authorList>
            <person name="Liu Y."/>
            <person name="Joly V."/>
            <person name="Sabar M."/>
            <person name="Matton D.P."/>
        </authorList>
    </citation>
    <scope>NUCLEOTIDE SEQUENCE</scope>
</reference>
<evidence type="ECO:0000256" key="2">
    <source>
        <dbReference type="ARBA" id="ARBA00023054"/>
    </source>
</evidence>
<dbReference type="GO" id="GO:0006952">
    <property type="term" value="P:defense response"/>
    <property type="evidence" value="ECO:0007669"/>
    <property type="project" value="InterPro"/>
</dbReference>
<proteinExistence type="predicted"/>
<dbReference type="GO" id="GO:0007165">
    <property type="term" value="P:signal transduction"/>
    <property type="evidence" value="ECO:0007669"/>
    <property type="project" value="InterPro"/>
</dbReference>
<dbReference type="PROSITE" id="PS50104">
    <property type="entry name" value="TIR"/>
    <property type="match status" value="1"/>
</dbReference>
<dbReference type="PANTHER" id="PTHR11017">
    <property type="entry name" value="LEUCINE-RICH REPEAT-CONTAINING PROTEIN"/>
    <property type="match status" value="1"/>
</dbReference>
<dbReference type="InterPro" id="IPR035897">
    <property type="entry name" value="Toll_tir_struct_dom_sf"/>
</dbReference>
<dbReference type="GO" id="GO:0005524">
    <property type="term" value="F:ATP binding"/>
    <property type="evidence" value="ECO:0007669"/>
    <property type="project" value="UniProtKB-KW"/>
</dbReference>
<feature type="domain" description="TIR" evidence="4">
    <location>
        <begin position="5"/>
        <end position="160"/>
    </location>
</feature>
<comment type="subcellular location">
    <subcellularLocation>
        <location evidence="1">Membrane</location>
        <topology evidence="1">Peripheral membrane protein</topology>
    </subcellularLocation>
</comment>
<name>A0A0V0I9D8_SOLCH</name>
<keyword evidence="2" id="KW-0175">Coiled coil</keyword>
<evidence type="ECO:0000259" key="4">
    <source>
        <dbReference type="PROSITE" id="PS50104"/>
    </source>
</evidence>